<dbReference type="AlphaFoldDB" id="A0A077R7M4"/>
<evidence type="ECO:0000313" key="4">
    <source>
        <dbReference type="EMBL" id="CDI53164.1"/>
    </source>
</evidence>
<dbReference type="InterPro" id="IPR019734">
    <property type="entry name" value="TPR_rpt"/>
</dbReference>
<dbReference type="SMART" id="SM00028">
    <property type="entry name" value="TPR"/>
    <property type="match status" value="6"/>
</dbReference>
<feature type="compositionally biased region" description="Polar residues" evidence="3">
    <location>
        <begin position="334"/>
        <end position="344"/>
    </location>
</feature>
<reference evidence="4" key="1">
    <citation type="journal article" date="2014" name="Genome Biol. Evol.">
        <title>Gene Loss Rather Than Gene Gain Is Associated with a Host Jump from Monocots to Dicots in the Smut Fungus Melanopsichium pennsylvanicum.</title>
        <authorList>
            <person name="Sharma R."/>
            <person name="Mishra B."/>
            <person name="Runge F."/>
            <person name="Thines M."/>
        </authorList>
    </citation>
    <scope>NUCLEOTIDE SEQUENCE</scope>
    <source>
        <strain evidence="4">4</strain>
    </source>
</reference>
<feature type="region of interest" description="Disordered" evidence="3">
    <location>
        <begin position="492"/>
        <end position="609"/>
    </location>
</feature>
<dbReference type="SUPFAM" id="SSF48452">
    <property type="entry name" value="TPR-like"/>
    <property type="match status" value="1"/>
</dbReference>
<dbReference type="GO" id="GO:0005680">
    <property type="term" value="C:anaphase-promoting complex"/>
    <property type="evidence" value="ECO:0007669"/>
    <property type="project" value="TreeGrafter"/>
</dbReference>
<accession>A0A077R7M4</accession>
<dbReference type="GO" id="GO:0051301">
    <property type="term" value="P:cell division"/>
    <property type="evidence" value="ECO:0007669"/>
    <property type="project" value="TreeGrafter"/>
</dbReference>
<protein>
    <submittedName>
        <fullName evidence="4">Related to nuclear protein bimA</fullName>
    </submittedName>
</protein>
<feature type="compositionally biased region" description="Polar residues" evidence="3">
    <location>
        <begin position="1"/>
        <end position="21"/>
    </location>
</feature>
<feature type="region of interest" description="Disordered" evidence="3">
    <location>
        <begin position="1"/>
        <end position="32"/>
    </location>
</feature>
<dbReference type="GO" id="GO:0007091">
    <property type="term" value="P:metaphase/anaphase transition of mitotic cell cycle"/>
    <property type="evidence" value="ECO:0007669"/>
    <property type="project" value="TreeGrafter"/>
</dbReference>
<feature type="compositionally biased region" description="Low complexity" evidence="3">
    <location>
        <begin position="551"/>
        <end position="589"/>
    </location>
</feature>
<feature type="compositionally biased region" description="Low complexity" evidence="3">
    <location>
        <begin position="494"/>
        <end position="531"/>
    </location>
</feature>
<organism evidence="4">
    <name type="scientific">Melanopsichium pennsylvanicum 4</name>
    <dbReference type="NCBI Taxonomy" id="1398559"/>
    <lineage>
        <taxon>Eukaryota</taxon>
        <taxon>Fungi</taxon>
        <taxon>Dikarya</taxon>
        <taxon>Basidiomycota</taxon>
        <taxon>Ustilaginomycotina</taxon>
        <taxon>Ustilaginomycetes</taxon>
        <taxon>Ustilaginales</taxon>
        <taxon>Ustilaginaceae</taxon>
        <taxon>Melanopsichium</taxon>
    </lineage>
</organism>
<evidence type="ECO:0000256" key="2">
    <source>
        <dbReference type="ARBA" id="ARBA00038210"/>
    </source>
</evidence>
<evidence type="ECO:0000256" key="3">
    <source>
        <dbReference type="SAM" id="MobiDB-lite"/>
    </source>
</evidence>
<dbReference type="PANTHER" id="PTHR12558:SF13">
    <property type="entry name" value="CELL DIVISION CYCLE PROTEIN 27 HOMOLOG"/>
    <property type="match status" value="1"/>
</dbReference>
<evidence type="ECO:0000256" key="1">
    <source>
        <dbReference type="ARBA" id="ARBA00022803"/>
    </source>
</evidence>
<dbReference type="GO" id="GO:0031145">
    <property type="term" value="P:anaphase-promoting complex-dependent catabolic process"/>
    <property type="evidence" value="ECO:0007669"/>
    <property type="project" value="TreeGrafter"/>
</dbReference>
<keyword evidence="1" id="KW-0802">TPR repeat</keyword>
<dbReference type="GO" id="GO:0005737">
    <property type="term" value="C:cytoplasm"/>
    <property type="evidence" value="ECO:0007669"/>
    <property type="project" value="TreeGrafter"/>
</dbReference>
<dbReference type="InterPro" id="IPR011990">
    <property type="entry name" value="TPR-like_helical_dom_sf"/>
</dbReference>
<feature type="compositionally biased region" description="Polar residues" evidence="3">
    <location>
        <begin position="594"/>
        <end position="609"/>
    </location>
</feature>
<sequence>MPLASTATKSRSTVPKSRQPISSTLTSSSHLTSTSARVKATAAAQSASSPLQLELPPSLPTISDLQSLYSIQPSPQLIARRLLSLARSFLSVHHDNASPDPLDSEFDLCSATFFSIFALCLDPNSTIARRTLARCARLGGFNIFLPFSPSGSAASATVSAAKLSSQDPHDLAGAQACIHILQQGSASTFQDAGSAREYRDACRTLGRSSDAIQVADVLQHKVLGKRKAADPSAEDSSLPQIVAPQSRHLSQLQTDAAYNAASRGHANEAQSSFVKALEQDPFNWRAWTGLCDTGYGAGQARQHFDATTLDRLYSSLVNNAQAPYLSLEATLKSSPPFSNEQLPSSAMVRKVSEDGSNKKLKVSSEIPPVPSSGANAARLAAPRPIDKVTPPLPTISASPVTATRLHPTSRALSAAQTNTHHLEIMSADHDDVKGAKVTNVSARSTRTAAVRTATLTHPATTQNGRQLRSTAIRGNPAASATCAVVRASAVPGRAGATSQAGSISSTSSGASTSSMSSRSTVSTARTAVSTRKVASAAPSQVIARAGATKPTSASSTRMASTAHASGLAPKRGPATATARTTTASSVSRPGSAMSKASATSVGGASTFTRSNGTLASARTAAEAMRLKEEENAKSQLELLKAMRTTVVQQLAMLAHQHTADQYVLALLAQVGEAYRLLRLCEGEKAAALLANTVIAEASTMFKCANANMPSDDPKEEDPLTKANTEISRILEVRFKDSLVHHLLLGRSYAECSQYAPSETHFTAARKLNPFVASHMDVYSLVLFHLSREVKLSALAQHLAMAASGTASTHIVIGNAFSLQKEHQTALVCFQRAAAAAPEYAYAYTLAGHEAHDLGLHDEAIAYFRSAIRCDRRHWNAWAGLGRVYLGIGEHEHAACKCLQQAIQINPGNHVLWDLVGWTFSLINAPAKALECYDRAIELAPSAGVLTYLRRAELLLQHGDAEGSHRDLVNAHDLAPEEASVHVLLAQSYMRLGGGAFCHLEGGGQIAQGKASTALRASGVMVLPSAHQAEITHHLNVAIDLDPSLLRVVKSICEGYKTLPSSKLNIHPHDFTSASLTHSHRCVADSYEQSGADMESNSQMQTGYEGQSFNLSYRSQMADSTPQHASLLVPVDFAASHPHDSSSFLSISTAAHSTNDIVLEDAEVSS</sequence>
<dbReference type="Pfam" id="PF13432">
    <property type="entry name" value="TPR_16"/>
    <property type="match status" value="1"/>
</dbReference>
<feature type="compositionally biased region" description="Low complexity" evidence="3">
    <location>
        <begin position="22"/>
        <end position="32"/>
    </location>
</feature>
<proteinExistence type="inferred from homology"/>
<name>A0A077R7M4_9BASI</name>
<dbReference type="EMBL" id="HG529571">
    <property type="protein sequence ID" value="CDI53164.1"/>
    <property type="molecule type" value="Genomic_DNA"/>
</dbReference>
<dbReference type="Gene3D" id="1.25.40.10">
    <property type="entry name" value="Tetratricopeptide repeat domain"/>
    <property type="match status" value="4"/>
</dbReference>
<dbReference type="GO" id="GO:0016567">
    <property type="term" value="P:protein ubiquitination"/>
    <property type="evidence" value="ECO:0007669"/>
    <property type="project" value="TreeGrafter"/>
</dbReference>
<comment type="similarity">
    <text evidence="2">Belongs to the APC3/CDC27 family.</text>
</comment>
<feature type="region of interest" description="Disordered" evidence="3">
    <location>
        <begin position="334"/>
        <end position="398"/>
    </location>
</feature>
<dbReference type="PANTHER" id="PTHR12558">
    <property type="entry name" value="CELL DIVISION CYCLE 16,23,27"/>
    <property type="match status" value="1"/>
</dbReference>